<evidence type="ECO:0000256" key="10">
    <source>
        <dbReference type="SAM" id="MobiDB-lite"/>
    </source>
</evidence>
<dbReference type="GO" id="GO:0000978">
    <property type="term" value="F:RNA polymerase II cis-regulatory region sequence-specific DNA binding"/>
    <property type="evidence" value="ECO:0007669"/>
    <property type="project" value="TreeGrafter"/>
</dbReference>
<comment type="subcellular location">
    <subcellularLocation>
        <location evidence="1">Nucleus</location>
    </subcellularLocation>
</comment>
<dbReference type="InterPro" id="IPR036236">
    <property type="entry name" value="Znf_C2H2_sf"/>
</dbReference>
<name>S2K1V7_MUCC1</name>
<dbReference type="OMA" id="QEPEQHR"/>
<reference evidence="13" key="1">
    <citation type="submission" date="2013-05" db="EMBL/GenBank/DDBJ databases">
        <title>The Genome sequence of Mucor circinelloides f. circinelloides 1006PhL.</title>
        <authorList>
            <consortium name="The Broad Institute Genomics Platform"/>
            <person name="Cuomo C."/>
            <person name="Earl A."/>
            <person name="Findley K."/>
            <person name="Lee S.C."/>
            <person name="Walker B."/>
            <person name="Young S."/>
            <person name="Zeng Q."/>
            <person name="Gargeya S."/>
            <person name="Fitzgerald M."/>
            <person name="Haas B."/>
            <person name="Abouelleil A."/>
            <person name="Allen A.W."/>
            <person name="Alvarado L."/>
            <person name="Arachchi H.M."/>
            <person name="Berlin A.M."/>
            <person name="Chapman S.B."/>
            <person name="Gainer-Dewar J."/>
            <person name="Goldberg J."/>
            <person name="Griggs A."/>
            <person name="Gujja S."/>
            <person name="Hansen M."/>
            <person name="Howarth C."/>
            <person name="Imamovic A."/>
            <person name="Ireland A."/>
            <person name="Larimer J."/>
            <person name="McCowan C."/>
            <person name="Murphy C."/>
            <person name="Pearson M."/>
            <person name="Poon T.W."/>
            <person name="Priest M."/>
            <person name="Roberts A."/>
            <person name="Saif S."/>
            <person name="Shea T."/>
            <person name="Sisk P."/>
            <person name="Sykes S."/>
            <person name="Wortman J."/>
            <person name="Nusbaum C."/>
            <person name="Birren B."/>
        </authorList>
    </citation>
    <scope>NUCLEOTIDE SEQUENCE [LARGE SCALE GENOMIC DNA]</scope>
    <source>
        <strain evidence="13">1006PhL</strain>
    </source>
</reference>
<evidence type="ECO:0000256" key="6">
    <source>
        <dbReference type="ARBA" id="ARBA00023015"/>
    </source>
</evidence>
<keyword evidence="4 9" id="KW-0863">Zinc-finger</keyword>
<keyword evidence="8" id="KW-0539">Nucleus</keyword>
<feature type="compositionally biased region" description="Basic and acidic residues" evidence="10">
    <location>
        <begin position="343"/>
        <end position="365"/>
    </location>
</feature>
<evidence type="ECO:0000256" key="9">
    <source>
        <dbReference type="PROSITE-ProRule" id="PRU00042"/>
    </source>
</evidence>
<keyword evidence="2" id="KW-0479">Metal-binding</keyword>
<evidence type="ECO:0000313" key="13">
    <source>
        <dbReference type="Proteomes" id="UP000014254"/>
    </source>
</evidence>
<evidence type="ECO:0000259" key="11">
    <source>
        <dbReference type="PROSITE" id="PS50157"/>
    </source>
</evidence>
<dbReference type="SMART" id="SM00355">
    <property type="entry name" value="ZnF_C2H2"/>
    <property type="match status" value="2"/>
</dbReference>
<dbReference type="GO" id="GO:0005634">
    <property type="term" value="C:nucleus"/>
    <property type="evidence" value="ECO:0007669"/>
    <property type="project" value="UniProtKB-SubCell"/>
</dbReference>
<feature type="region of interest" description="Disordered" evidence="10">
    <location>
        <begin position="112"/>
        <end position="177"/>
    </location>
</feature>
<feature type="domain" description="C2H2-type" evidence="11">
    <location>
        <begin position="91"/>
        <end position="120"/>
    </location>
</feature>
<dbReference type="AlphaFoldDB" id="S2K1V7"/>
<feature type="compositionally biased region" description="Low complexity" evidence="10">
    <location>
        <begin position="218"/>
        <end position="238"/>
    </location>
</feature>
<dbReference type="InterPro" id="IPR051007">
    <property type="entry name" value="creA/MIG_C2H2-ZnF"/>
</dbReference>
<dbReference type="PROSITE" id="PS00028">
    <property type="entry name" value="ZINC_FINGER_C2H2_1"/>
    <property type="match status" value="1"/>
</dbReference>
<evidence type="ECO:0000256" key="2">
    <source>
        <dbReference type="ARBA" id="ARBA00022723"/>
    </source>
</evidence>
<gene>
    <name evidence="12" type="ORF">HMPREF1544_07062</name>
</gene>
<keyword evidence="7" id="KW-0804">Transcription</keyword>
<keyword evidence="3" id="KW-0677">Repeat</keyword>
<dbReference type="PROSITE" id="PS50157">
    <property type="entry name" value="ZINC_FINGER_C2H2_2"/>
    <property type="match status" value="2"/>
</dbReference>
<feature type="compositionally biased region" description="Basic residues" evidence="10">
    <location>
        <begin position="114"/>
        <end position="136"/>
    </location>
</feature>
<dbReference type="STRING" id="1220926.S2K1V7"/>
<dbReference type="SUPFAM" id="SSF57667">
    <property type="entry name" value="beta-beta-alpha zinc fingers"/>
    <property type="match status" value="1"/>
</dbReference>
<dbReference type="eggNOG" id="KOG1721">
    <property type="taxonomic scope" value="Eukaryota"/>
</dbReference>
<accession>S2K1V7</accession>
<dbReference type="InParanoid" id="S2K1V7"/>
<evidence type="ECO:0000256" key="4">
    <source>
        <dbReference type="ARBA" id="ARBA00022771"/>
    </source>
</evidence>
<feature type="domain" description="C2H2-type" evidence="11">
    <location>
        <begin position="60"/>
        <end position="90"/>
    </location>
</feature>
<evidence type="ECO:0000256" key="3">
    <source>
        <dbReference type="ARBA" id="ARBA00022737"/>
    </source>
</evidence>
<dbReference type="GO" id="GO:0005737">
    <property type="term" value="C:cytoplasm"/>
    <property type="evidence" value="ECO:0007669"/>
    <property type="project" value="TreeGrafter"/>
</dbReference>
<dbReference type="Pfam" id="PF00096">
    <property type="entry name" value="zf-C2H2"/>
    <property type="match status" value="2"/>
</dbReference>
<feature type="compositionally biased region" description="Basic and acidic residues" evidence="10">
    <location>
        <begin position="265"/>
        <end position="276"/>
    </location>
</feature>
<keyword evidence="6" id="KW-0805">Transcription regulation</keyword>
<feature type="region of interest" description="Disordered" evidence="10">
    <location>
        <begin position="339"/>
        <end position="371"/>
    </location>
</feature>
<evidence type="ECO:0000256" key="1">
    <source>
        <dbReference type="ARBA" id="ARBA00004123"/>
    </source>
</evidence>
<dbReference type="Proteomes" id="UP000014254">
    <property type="component" value="Unassembled WGS sequence"/>
</dbReference>
<keyword evidence="13" id="KW-1185">Reference proteome</keyword>
<feature type="region of interest" description="Disordered" evidence="10">
    <location>
        <begin position="13"/>
        <end position="56"/>
    </location>
</feature>
<dbReference type="GO" id="GO:0000433">
    <property type="term" value="P:carbon catabolite repression of transcription from RNA polymerase II promoter by glucose"/>
    <property type="evidence" value="ECO:0007669"/>
    <property type="project" value="TreeGrafter"/>
</dbReference>
<evidence type="ECO:0000256" key="8">
    <source>
        <dbReference type="ARBA" id="ARBA00023242"/>
    </source>
</evidence>
<dbReference type="Gene3D" id="3.30.160.60">
    <property type="entry name" value="Classic Zinc Finger"/>
    <property type="match status" value="2"/>
</dbReference>
<evidence type="ECO:0000256" key="5">
    <source>
        <dbReference type="ARBA" id="ARBA00022833"/>
    </source>
</evidence>
<evidence type="ECO:0000256" key="7">
    <source>
        <dbReference type="ARBA" id="ARBA00023163"/>
    </source>
</evidence>
<protein>
    <recommendedName>
        <fullName evidence="11">C2H2-type domain-containing protein</fullName>
    </recommendedName>
</protein>
<feature type="region of interest" description="Disordered" evidence="10">
    <location>
        <begin position="257"/>
        <end position="276"/>
    </location>
</feature>
<feature type="compositionally biased region" description="Polar residues" evidence="10">
    <location>
        <begin position="41"/>
        <end position="55"/>
    </location>
</feature>
<feature type="region of interest" description="Disordered" evidence="10">
    <location>
        <begin position="214"/>
        <end position="252"/>
    </location>
</feature>
<evidence type="ECO:0000313" key="12">
    <source>
        <dbReference type="EMBL" id="EPB86160.1"/>
    </source>
</evidence>
<dbReference type="PANTHER" id="PTHR47428:SF1">
    <property type="entry name" value="REGULATORY PROTEIN MIG1-RELATED"/>
    <property type="match status" value="1"/>
</dbReference>
<dbReference type="GO" id="GO:0008270">
    <property type="term" value="F:zinc ion binding"/>
    <property type="evidence" value="ECO:0007669"/>
    <property type="project" value="UniProtKB-KW"/>
</dbReference>
<dbReference type="OrthoDB" id="10018191at2759"/>
<feature type="compositionally biased region" description="Polar residues" evidence="10">
    <location>
        <begin position="13"/>
        <end position="32"/>
    </location>
</feature>
<organism evidence="12 13">
    <name type="scientific">Mucor circinelloides f. circinelloides (strain 1006PhL)</name>
    <name type="common">Mucormycosis agent</name>
    <name type="synonym">Calyptromyces circinelloides</name>
    <dbReference type="NCBI Taxonomy" id="1220926"/>
    <lineage>
        <taxon>Eukaryota</taxon>
        <taxon>Fungi</taxon>
        <taxon>Fungi incertae sedis</taxon>
        <taxon>Mucoromycota</taxon>
        <taxon>Mucoromycotina</taxon>
        <taxon>Mucoromycetes</taxon>
        <taxon>Mucorales</taxon>
        <taxon>Mucorineae</taxon>
        <taxon>Mucoraceae</taxon>
        <taxon>Mucor</taxon>
    </lineage>
</organism>
<dbReference type="PANTHER" id="PTHR47428">
    <property type="entry name" value="REGULATORY PROTEIN MIG1-RELATED"/>
    <property type="match status" value="1"/>
</dbReference>
<sequence>MFNMSTADLQNHNERFNQSMLPAVTSSTSSSFMRDEDDLYNQDNKSETSSKSGNAKSKMFQCTGYGECRMVFTRSEHLARHMRKHTGEKPFQCVVPGCERMFSRFDNMMQHTQTHNKTRGPRRTKTTSSKAKRGGKKSVNNLSRRTSSSSSDYDEYGPLPSPPPSRRGSSNNIIKENQIILPNPKYLEVDEDMDEIMTSEEDDDDYEFYQNAPKITTSTSRLPDSPVSSSDSSFRNNTANTSKLNQRRRSAPQVRYQPYPYNTCSEKETNMPRESIPRRNSALSELATYLVDHPDQSPESYLTKFHNQEMQLQQQQQQPLPPRLPTRRLSIQDLSNPIETLENDNKQQNKPESKQQEPEQHRQDGVDLTEDEFQAIQGFGQFYKSAITCNK</sequence>
<proteinExistence type="predicted"/>
<keyword evidence="5" id="KW-0862">Zinc</keyword>
<dbReference type="EMBL" id="KE123995">
    <property type="protein sequence ID" value="EPB86160.1"/>
    <property type="molecule type" value="Genomic_DNA"/>
</dbReference>
<dbReference type="InterPro" id="IPR013087">
    <property type="entry name" value="Znf_C2H2_type"/>
</dbReference>
<dbReference type="FunFam" id="3.30.160.60:FF:002343">
    <property type="entry name" value="Zinc finger protein 33A"/>
    <property type="match status" value="1"/>
</dbReference>
<dbReference type="VEuPathDB" id="FungiDB:HMPREF1544_07062"/>